<feature type="region of interest" description="Disordered" evidence="4">
    <location>
        <begin position="1108"/>
        <end position="1129"/>
    </location>
</feature>
<dbReference type="GO" id="GO:0005847">
    <property type="term" value="C:mRNA cleavage and polyadenylation specificity factor complex"/>
    <property type="evidence" value="ECO:0007669"/>
    <property type="project" value="TreeGrafter"/>
</dbReference>
<dbReference type="PANTHER" id="PTHR15245">
    <property type="entry name" value="SYMPLEKIN-RELATED"/>
    <property type="match status" value="1"/>
</dbReference>
<dbReference type="STRING" id="6216.A0A158QEY4"/>
<name>A0A158QEY4_HYMDI</name>
<proteinExistence type="predicted"/>
<dbReference type="InterPro" id="IPR032460">
    <property type="entry name" value="Symplekin/Pta1_N"/>
</dbReference>
<dbReference type="OrthoDB" id="331600at2759"/>
<evidence type="ECO:0000313" key="9">
    <source>
        <dbReference type="WBParaSite" id="HDID_0000807501-mRNA-1"/>
    </source>
</evidence>
<evidence type="ECO:0000259" key="5">
    <source>
        <dbReference type="Pfam" id="PF11935"/>
    </source>
</evidence>
<evidence type="ECO:0000259" key="6">
    <source>
        <dbReference type="Pfam" id="PF12295"/>
    </source>
</evidence>
<dbReference type="WBParaSite" id="HDID_0000807501-mRNA-1">
    <property type="protein sequence ID" value="HDID_0000807501-mRNA-1"/>
    <property type="gene ID" value="HDID_0000807501"/>
</dbReference>
<accession>A0A158QEY4</accession>
<dbReference type="InterPro" id="IPR021850">
    <property type="entry name" value="Symplekin/Pta1"/>
</dbReference>
<feature type="region of interest" description="Disordered" evidence="4">
    <location>
        <begin position="1344"/>
        <end position="1409"/>
    </location>
</feature>
<evidence type="ECO:0000256" key="2">
    <source>
        <dbReference type="ARBA" id="ARBA00022664"/>
    </source>
</evidence>
<dbReference type="Gene3D" id="1.25.10.10">
    <property type="entry name" value="Leucine-rich Repeat Variant"/>
    <property type="match status" value="1"/>
</dbReference>
<dbReference type="GO" id="GO:0006397">
    <property type="term" value="P:mRNA processing"/>
    <property type="evidence" value="ECO:0007669"/>
    <property type="project" value="UniProtKB-KW"/>
</dbReference>
<sequence length="1409" mass="157412">MPGQVRVNQFDRVVGILRQAALSNDMREKLDFLHQVRELILKFDRSLLDSFFEEVVAFQHCPHSNLKLFVVKFIEDACVEDPRIIKKSVICLSNLYSLCLHSEPPISVVIQAIIDAMKTIYSLSLTRAIKLGVIESGAVSGGGIEADSLADISLETFRSVVTFKDEIFRLLVPSAVQFLPGSTPAQHNSTLLTRLCAGLSDSVRVSIINFIEAVILHQSRRPNNSSDSSEITLDQIPDLTNNLLRTIVDASTAQSSLTPLPGICIVRPRRLADESDRLLSGLMKLPLKQSDDVGFNSIVTGPVFEALIDTIVSIARQRPQFFSLAVQSFECIHGINLPPHFSQAEVNSARWKLKSALLCLLQNSSEAGQEWQSRIVILLTDLGATQQEISSVMPVLSAHGARSSQKRRNSAVLDEEEEEDGIVTMQGNKRSRIRPTSITSASGARDGSGSSGTSAASIEEIAACLVPKLNGPNVADLVLLSMVNLPTSMPPVFNSTYTPIAAAGTNTQISHLARLLAAQLSVWVNDEDPSIAAANRDLLGQLLESGSVAEKNIDTGVEVKPKKAHRVSKILKRQEKTDEDDEDAFMRDHVARVQTSKTMNISVVQGAFAQPGIITNKPSLPQTAGLLPTAAVTRPFSLDRMVVRLPAAQKREFLLQTVQRILKFEPGKIFIEYVMDNLKDNFDLLVSLVVYEYTHFRGFSFEGVVMELLKSRALGFSEGDGNGTEGEGDQQDESNDEARRLLLESQRQLMALRAREGNDESDQIESRMNPLRDESKQDEVADDAVMKFSRRSADGERSLEFYDNMVIDVLYRYSDASIKAPYFGRFLFEVPFLTTRVISFLRQYCTLPDNAEYGFEVVRNLIELKQTQWREELLNLLFGFSAYEDQTVQKAAIKAACQLAHSSSKWEEIVEYRAIERIKRILEPEPRSEMFADLFVKPPELTDKWTTETFKLCAQLFLGLLPRNPGKLLFALMEIYMAANDAVRLLIIQNIDKAMCKIGLKSPHLLHLLDNCPANAEPLITRMLRVLTDPRKVAPPNAQTDPIMPPKEVVDRMRWLYRERANDVRFIVPVIVGLSKQEVIELLPRIFQLNETYIKEVISRLLRASVATQPPPDPHNPNEGAEASSSAKGPLTPEDLLVAIHLLEFTKNPDANPNDPVPTKPYIDIRVILQGCMNCFSERSLYTQERLSVAIGQLLERPVIPTLFLRTVMQAHALYPRLSGYVINVLFRLIQKQVWKSDILWAGFIRCCVKIQPKSYQVLLQLPPQQLEAVFKREPDLRAQLRRYVDTFSSAQRTHISRGVYEVLEREEKTEDTVTTDESTPHQPLVIKQEKGEVQVVKVEEGVHSSANDEQNGDVESSGAATPVCDESESQGVEESVGVDQPEDQNVEENTATQNENRSEGQEKATENI</sequence>
<gene>
    <name evidence="7" type="ORF">HDID_LOCUS8073</name>
</gene>
<feature type="domain" description="Symplekin C-terminal" evidence="6">
    <location>
        <begin position="1063"/>
        <end position="1273"/>
    </location>
</feature>
<dbReference type="Proteomes" id="UP000274504">
    <property type="component" value="Unassembled WGS sequence"/>
</dbReference>
<feature type="region of interest" description="Disordered" evidence="4">
    <location>
        <begin position="1307"/>
        <end position="1331"/>
    </location>
</feature>
<dbReference type="PANTHER" id="PTHR15245:SF20">
    <property type="entry name" value="SYMPLEKIN"/>
    <property type="match status" value="1"/>
</dbReference>
<feature type="compositionally biased region" description="Low complexity" evidence="4">
    <location>
        <begin position="1370"/>
        <end position="1379"/>
    </location>
</feature>
<keyword evidence="3" id="KW-0539">Nucleus</keyword>
<dbReference type="Pfam" id="PF12295">
    <property type="entry name" value="Symplekin_C"/>
    <property type="match status" value="1"/>
</dbReference>
<organism evidence="9">
    <name type="scientific">Hymenolepis diminuta</name>
    <name type="common">Rat tapeworm</name>
    <dbReference type="NCBI Taxonomy" id="6216"/>
    <lineage>
        <taxon>Eukaryota</taxon>
        <taxon>Metazoa</taxon>
        <taxon>Spiralia</taxon>
        <taxon>Lophotrochozoa</taxon>
        <taxon>Platyhelminthes</taxon>
        <taxon>Cestoda</taxon>
        <taxon>Eucestoda</taxon>
        <taxon>Cyclophyllidea</taxon>
        <taxon>Hymenolepididae</taxon>
        <taxon>Hymenolepis</taxon>
    </lineage>
</organism>
<comment type="subcellular location">
    <subcellularLocation>
        <location evidence="1">Nucleus</location>
    </subcellularLocation>
</comment>
<evidence type="ECO:0000256" key="3">
    <source>
        <dbReference type="ARBA" id="ARBA00023242"/>
    </source>
</evidence>
<feature type="compositionally biased region" description="Low complexity" evidence="4">
    <location>
        <begin position="440"/>
        <end position="452"/>
    </location>
</feature>
<evidence type="ECO:0000313" key="8">
    <source>
        <dbReference type="Proteomes" id="UP000274504"/>
    </source>
</evidence>
<evidence type="ECO:0000256" key="4">
    <source>
        <dbReference type="SAM" id="MobiDB-lite"/>
    </source>
</evidence>
<feature type="domain" description="Symplekin/Pta1 N-terminal" evidence="5">
    <location>
        <begin position="108"/>
        <end position="398"/>
    </location>
</feature>
<feature type="compositionally biased region" description="Basic and acidic residues" evidence="4">
    <location>
        <begin position="1397"/>
        <end position="1409"/>
    </location>
</feature>
<dbReference type="InterPro" id="IPR016024">
    <property type="entry name" value="ARM-type_fold"/>
</dbReference>
<dbReference type="InterPro" id="IPR011989">
    <property type="entry name" value="ARM-like"/>
</dbReference>
<protein>
    <submittedName>
        <fullName evidence="9">DUF3453 domain-containing protein</fullName>
    </submittedName>
</protein>
<dbReference type="EMBL" id="UYSG01011021">
    <property type="protein sequence ID" value="VDL60391.1"/>
    <property type="molecule type" value="Genomic_DNA"/>
</dbReference>
<evidence type="ECO:0000313" key="7">
    <source>
        <dbReference type="EMBL" id="VDL60391.1"/>
    </source>
</evidence>
<evidence type="ECO:0000256" key="1">
    <source>
        <dbReference type="ARBA" id="ARBA00004123"/>
    </source>
</evidence>
<feature type="region of interest" description="Disordered" evidence="4">
    <location>
        <begin position="754"/>
        <end position="777"/>
    </location>
</feature>
<feature type="region of interest" description="Disordered" evidence="4">
    <location>
        <begin position="400"/>
        <end position="452"/>
    </location>
</feature>
<dbReference type="Pfam" id="PF11935">
    <property type="entry name" value="SYMPK_PTA1_N"/>
    <property type="match status" value="1"/>
</dbReference>
<dbReference type="InterPro" id="IPR022075">
    <property type="entry name" value="Symplekin_C"/>
</dbReference>
<keyword evidence="2" id="KW-0507">mRNA processing</keyword>
<reference evidence="9" key="1">
    <citation type="submission" date="2016-04" db="UniProtKB">
        <authorList>
            <consortium name="WormBaseParasite"/>
        </authorList>
    </citation>
    <scope>IDENTIFICATION</scope>
</reference>
<dbReference type="SUPFAM" id="SSF48371">
    <property type="entry name" value="ARM repeat"/>
    <property type="match status" value="2"/>
</dbReference>
<reference evidence="7 8" key="2">
    <citation type="submission" date="2018-11" db="EMBL/GenBank/DDBJ databases">
        <authorList>
            <consortium name="Pathogen Informatics"/>
        </authorList>
    </citation>
    <scope>NUCLEOTIDE SEQUENCE [LARGE SCALE GENOMIC DNA]</scope>
</reference>